<proteinExistence type="predicted"/>
<dbReference type="EMBL" id="BPNI01000006">
    <property type="protein sequence ID" value="GJA39816.1"/>
    <property type="molecule type" value="Genomic_DNA"/>
</dbReference>
<comment type="caution">
    <text evidence="1">The sequence shown here is derived from an EMBL/GenBank/DDBJ whole genome shotgun (WGS) entry which is preliminary data.</text>
</comment>
<sequence length="188" mass="21719">MPNSNPQKFDRAELADFYEKLVLYYEINEGLKHLPLSASSKGYRKLKQELNLEIHSAKTLDELRTLMQCEAVKSSLQQSRQLRGSNIICVYNSEGNLLKSIFTQLRNAAAHAHIRRIKQGQIWYQIEHVYASRPKKGEVAKVSLRFFCCIKKTDFWRFVEAAKNLKTAVKPTPLEQDAQHNLNKEVAQ</sequence>
<dbReference type="RefSeq" id="WP_210557489.1">
    <property type="nucleotide sequence ID" value="NZ_BPNB01000016.1"/>
</dbReference>
<evidence type="ECO:0000313" key="1">
    <source>
        <dbReference type="EMBL" id="GJA39816.1"/>
    </source>
</evidence>
<dbReference type="Proteomes" id="UP001277183">
    <property type="component" value="Unassembled WGS sequence"/>
</dbReference>
<gene>
    <name evidence="1" type="ORF">KAM343_06120</name>
    <name evidence="2" type="ORF">SJS77_22175</name>
</gene>
<accession>A0AAV4YG25</accession>
<name>A0AAV4YG25_AERCA</name>
<evidence type="ECO:0000313" key="2">
    <source>
        <dbReference type="EMBL" id="MDX7723109.1"/>
    </source>
</evidence>
<reference evidence="1" key="1">
    <citation type="submission" date="2021-07" db="EMBL/GenBank/DDBJ databases">
        <title>Draft genome sequence of carbapenem-resistant Aeromonas spp. in Japan.</title>
        <authorList>
            <person name="Maehana S."/>
            <person name="Suzuki M."/>
            <person name="Kitasato H."/>
        </authorList>
    </citation>
    <scope>NUCLEOTIDE SEQUENCE</scope>
    <source>
        <strain evidence="1">KAM343</strain>
    </source>
</reference>
<dbReference type="EMBL" id="JAWZVU010000215">
    <property type="protein sequence ID" value="MDX7723109.1"/>
    <property type="molecule type" value="Genomic_DNA"/>
</dbReference>
<reference evidence="2" key="2">
    <citation type="submission" date="2023-11" db="EMBL/GenBank/DDBJ databases">
        <title>WGS of Aeromonas in Northern Israel.</title>
        <authorList>
            <person name="Hershko Y."/>
        </authorList>
    </citation>
    <scope>NUCLEOTIDE SEQUENCE</scope>
    <source>
        <strain evidence="2">77416</strain>
    </source>
</reference>
<dbReference type="AlphaFoldDB" id="A0AAV4YG25"/>
<organism evidence="1 3">
    <name type="scientific">Aeromonas caviae</name>
    <name type="common">Aeromonas punctata</name>
    <dbReference type="NCBI Taxonomy" id="648"/>
    <lineage>
        <taxon>Bacteria</taxon>
        <taxon>Pseudomonadati</taxon>
        <taxon>Pseudomonadota</taxon>
        <taxon>Gammaproteobacteria</taxon>
        <taxon>Aeromonadales</taxon>
        <taxon>Aeromonadaceae</taxon>
        <taxon>Aeromonas</taxon>
    </lineage>
</organism>
<evidence type="ECO:0000313" key="3">
    <source>
        <dbReference type="Proteomes" id="UP000886939"/>
    </source>
</evidence>
<dbReference type="Proteomes" id="UP000886939">
    <property type="component" value="Unassembled WGS sequence"/>
</dbReference>
<evidence type="ECO:0008006" key="4">
    <source>
        <dbReference type="Google" id="ProtNLM"/>
    </source>
</evidence>
<protein>
    <recommendedName>
        <fullName evidence="4">pEK499-p136 HEPN domain-containing protein</fullName>
    </recommendedName>
</protein>